<keyword evidence="2" id="KW-0540">Nuclease</keyword>
<evidence type="ECO:0000313" key="3">
    <source>
        <dbReference type="Proteomes" id="UP000286734"/>
    </source>
</evidence>
<comment type="caution">
    <text evidence="2">The sequence shown here is derived from an EMBL/GenBank/DDBJ whole genome shotgun (WGS) entry which is preliminary data.</text>
</comment>
<protein>
    <submittedName>
        <fullName evidence="2">Restriction endonuclease</fullName>
    </submittedName>
</protein>
<dbReference type="InterPro" id="IPR011856">
    <property type="entry name" value="tRNA_endonuc-like_dom_sf"/>
</dbReference>
<evidence type="ECO:0000259" key="1">
    <source>
        <dbReference type="Pfam" id="PF04471"/>
    </source>
</evidence>
<gene>
    <name evidence="2" type="ORF">CSW47_12150</name>
</gene>
<dbReference type="Proteomes" id="UP000286734">
    <property type="component" value="Unassembled WGS sequence"/>
</dbReference>
<dbReference type="GO" id="GO:0009307">
    <property type="term" value="P:DNA restriction-modification system"/>
    <property type="evidence" value="ECO:0007669"/>
    <property type="project" value="InterPro"/>
</dbReference>
<keyword evidence="2" id="KW-0378">Hydrolase</keyword>
<proteinExistence type="predicted"/>
<dbReference type="SUPFAM" id="SSF52980">
    <property type="entry name" value="Restriction endonuclease-like"/>
    <property type="match status" value="1"/>
</dbReference>
<reference evidence="2 3" key="1">
    <citation type="journal article" date="2019" name="Extremophiles">
        <title>Biogeography of thermophiles and predominance of Thermus scotoductus in domestic water heaters.</title>
        <authorList>
            <person name="Wilpiszeski R.L."/>
            <person name="Zhang Z."/>
            <person name="House C.H."/>
        </authorList>
    </citation>
    <scope>NUCLEOTIDE SEQUENCE [LARGE SCALE GENOMIC DNA]</scope>
    <source>
        <strain evidence="2 3">34_S34</strain>
    </source>
</reference>
<dbReference type="InterPro" id="IPR011335">
    <property type="entry name" value="Restrct_endonuc-II-like"/>
</dbReference>
<dbReference type="PIRSF" id="PIRSF031853">
    <property type="entry name" value="UPC031853"/>
    <property type="match status" value="1"/>
</dbReference>
<dbReference type="RefSeq" id="WP_028493893.1">
    <property type="nucleotide sequence ID" value="NZ_PELP01000442.1"/>
</dbReference>
<organism evidence="2 3">
    <name type="scientific">Thermus scotoductus</name>
    <dbReference type="NCBI Taxonomy" id="37636"/>
    <lineage>
        <taxon>Bacteria</taxon>
        <taxon>Thermotogati</taxon>
        <taxon>Deinococcota</taxon>
        <taxon>Deinococci</taxon>
        <taxon>Thermales</taxon>
        <taxon>Thermaceae</taxon>
        <taxon>Thermus</taxon>
    </lineage>
</organism>
<dbReference type="AlphaFoldDB" id="A0A430R2U8"/>
<dbReference type="InterPro" id="IPR007560">
    <property type="entry name" value="Restrct_endonuc_IV_Mrr"/>
</dbReference>
<accession>A0A430R2U8</accession>
<dbReference type="InterPro" id="IPR016984">
    <property type="entry name" value="UCP031853"/>
</dbReference>
<dbReference type="Pfam" id="PF04471">
    <property type="entry name" value="Mrr_cat"/>
    <property type="match status" value="1"/>
</dbReference>
<dbReference type="GO" id="GO:0015666">
    <property type="term" value="F:restriction endodeoxyribonuclease activity"/>
    <property type="evidence" value="ECO:0007669"/>
    <property type="project" value="TreeGrafter"/>
</dbReference>
<dbReference type="GO" id="GO:0043590">
    <property type="term" value="C:bacterial nucleoid"/>
    <property type="evidence" value="ECO:0007669"/>
    <property type="project" value="TreeGrafter"/>
</dbReference>
<dbReference type="GO" id="GO:0003677">
    <property type="term" value="F:DNA binding"/>
    <property type="evidence" value="ECO:0007669"/>
    <property type="project" value="InterPro"/>
</dbReference>
<dbReference type="PANTHER" id="PTHR30015:SF7">
    <property type="entry name" value="TYPE IV METHYL-DIRECTED RESTRICTION ENZYME ECOKMRR"/>
    <property type="match status" value="1"/>
</dbReference>
<dbReference type="EMBL" id="PELP01000442">
    <property type="protein sequence ID" value="RTH01653.1"/>
    <property type="molecule type" value="Genomic_DNA"/>
</dbReference>
<name>A0A430R2U8_THESC</name>
<dbReference type="InterPro" id="IPR052906">
    <property type="entry name" value="Type_IV_Methyl-Rstrct_Enzyme"/>
</dbReference>
<feature type="domain" description="Restriction endonuclease type IV Mrr" evidence="1">
    <location>
        <begin position="186"/>
        <end position="298"/>
    </location>
</feature>
<evidence type="ECO:0000313" key="2">
    <source>
        <dbReference type="EMBL" id="RTH01653.1"/>
    </source>
</evidence>
<dbReference type="PANTHER" id="PTHR30015">
    <property type="entry name" value="MRR RESTRICTION SYSTEM PROTEIN"/>
    <property type="match status" value="1"/>
</dbReference>
<keyword evidence="2" id="KW-0255">Endonuclease</keyword>
<dbReference type="Gene3D" id="3.40.1350.10">
    <property type="match status" value="1"/>
</dbReference>
<sequence length="331" mass="36994">MALWLVRAGKRGETEAFCLENKVAAVGWDEVPDLTSLDNRATLLQHLSTIYSEKSRNALINWASELWAFAKEMKEGDLVALPSKREPKIHFGTVTGPYRYVPDNPPGAKHTRPVQWLKTIPRAALDQDLLYSLGSSLTVAQIQRNNAEERVRDLLVNGGDVKNGNGTEKLNLEELARDAIRDYLNRRFKGHALARLVEGILQAQGYRTFLSPTGPDGGVDILAGSGPLGFESPRIAVQVKSGDAPIGTKELNELRGAMKKFGANYGLFVSWGGFKETAKKEKPTSYFEIRLWDSEDLILHLLESYERLPEELKAELPLKRIWILVEDEENA</sequence>